<name>M1VIB4_CYAM1</name>
<dbReference type="InterPro" id="IPR045237">
    <property type="entry name" value="COPS7/eIF3m"/>
</dbReference>
<accession>M1VIB4</accession>
<evidence type="ECO:0000313" key="3">
    <source>
        <dbReference type="EMBL" id="BAM83282.1"/>
    </source>
</evidence>
<dbReference type="Pfam" id="PF01399">
    <property type="entry name" value="PCI"/>
    <property type="match status" value="1"/>
</dbReference>
<organism evidence="3 4">
    <name type="scientific">Cyanidioschyzon merolae (strain NIES-3377 / 10D)</name>
    <name type="common">Unicellular red alga</name>
    <dbReference type="NCBI Taxonomy" id="280699"/>
    <lineage>
        <taxon>Eukaryota</taxon>
        <taxon>Rhodophyta</taxon>
        <taxon>Bangiophyceae</taxon>
        <taxon>Cyanidiales</taxon>
        <taxon>Cyanidiaceae</taxon>
        <taxon>Cyanidioschyzon</taxon>
    </lineage>
</organism>
<dbReference type="Gramene" id="CMT317CT">
    <property type="protein sequence ID" value="CMT317CT"/>
    <property type="gene ID" value="CMT317C"/>
</dbReference>
<dbReference type="EMBL" id="AP006502">
    <property type="protein sequence ID" value="BAM83282.1"/>
    <property type="molecule type" value="Genomic_DNA"/>
</dbReference>
<dbReference type="RefSeq" id="XP_005539318.1">
    <property type="nucleotide sequence ID" value="XM_005539261.1"/>
</dbReference>
<evidence type="ECO:0000256" key="1">
    <source>
        <dbReference type="ARBA" id="ARBA00008482"/>
    </source>
</evidence>
<feature type="domain" description="PCI" evidence="2">
    <location>
        <begin position="402"/>
        <end position="450"/>
    </location>
</feature>
<reference evidence="3 4" key="1">
    <citation type="journal article" date="2004" name="Nature">
        <title>Genome sequence of the ultrasmall unicellular red alga Cyanidioschyzon merolae 10D.</title>
        <authorList>
            <person name="Matsuzaki M."/>
            <person name="Misumi O."/>
            <person name="Shin-i T."/>
            <person name="Maruyama S."/>
            <person name="Takahara M."/>
            <person name="Miyagishima S."/>
            <person name="Mori T."/>
            <person name="Nishida K."/>
            <person name="Yagisawa F."/>
            <person name="Nishida K."/>
            <person name="Yoshida Y."/>
            <person name="Nishimura Y."/>
            <person name="Nakao S."/>
            <person name="Kobayashi T."/>
            <person name="Momoyama Y."/>
            <person name="Higashiyama T."/>
            <person name="Minoda A."/>
            <person name="Sano M."/>
            <person name="Nomoto H."/>
            <person name="Oishi K."/>
            <person name="Hayashi H."/>
            <person name="Ohta F."/>
            <person name="Nishizaka S."/>
            <person name="Haga S."/>
            <person name="Miura S."/>
            <person name="Morishita T."/>
            <person name="Kabeya Y."/>
            <person name="Terasawa K."/>
            <person name="Suzuki Y."/>
            <person name="Ishii Y."/>
            <person name="Asakawa S."/>
            <person name="Takano H."/>
            <person name="Ohta N."/>
            <person name="Kuroiwa H."/>
            <person name="Tanaka K."/>
            <person name="Shimizu N."/>
            <person name="Sugano S."/>
            <person name="Sato N."/>
            <person name="Nozaki H."/>
            <person name="Ogasawara N."/>
            <person name="Kohara Y."/>
            <person name="Kuroiwa T."/>
        </authorList>
    </citation>
    <scope>NUCLEOTIDE SEQUENCE [LARGE SCALE GENOMIC DNA]</scope>
    <source>
        <strain evidence="3 4">10D</strain>
    </source>
</reference>
<dbReference type="Proteomes" id="UP000007014">
    <property type="component" value="Chromosome 20"/>
</dbReference>
<dbReference type="OrthoDB" id="10265275at2759"/>
<keyword evidence="4" id="KW-1185">Reference proteome</keyword>
<dbReference type="InterPro" id="IPR000717">
    <property type="entry name" value="PCI_dom"/>
</dbReference>
<protein>
    <recommendedName>
        <fullName evidence="2">PCI domain-containing protein</fullName>
    </recommendedName>
</protein>
<comment type="similarity">
    <text evidence="1">Belongs to the CSN7/EIF3M family. CSN7 subfamily.</text>
</comment>
<dbReference type="HOGENOM" id="CLU_553622_0_0_1"/>
<reference evidence="3 4" key="2">
    <citation type="journal article" date="2007" name="BMC Biol.">
        <title>A 100%-complete sequence reveals unusually simple genomic features in the hot-spring red alga Cyanidioschyzon merolae.</title>
        <authorList>
            <person name="Nozaki H."/>
            <person name="Takano H."/>
            <person name="Misumi O."/>
            <person name="Terasawa K."/>
            <person name="Matsuzaki M."/>
            <person name="Maruyama S."/>
            <person name="Nishida K."/>
            <person name="Yagisawa F."/>
            <person name="Yoshida Y."/>
            <person name="Fujiwara T."/>
            <person name="Takio S."/>
            <person name="Tamura K."/>
            <person name="Chung S.J."/>
            <person name="Nakamura S."/>
            <person name="Kuroiwa H."/>
            <person name="Tanaka K."/>
            <person name="Sato N."/>
            <person name="Kuroiwa T."/>
        </authorList>
    </citation>
    <scope>NUCLEOTIDE SEQUENCE [LARGE SCALE GENOMIC DNA]</scope>
    <source>
        <strain evidence="3 4">10D</strain>
    </source>
</reference>
<evidence type="ECO:0000259" key="2">
    <source>
        <dbReference type="Pfam" id="PF01399"/>
    </source>
</evidence>
<dbReference type="GeneID" id="16998032"/>
<proteinExistence type="inferred from homology"/>
<dbReference type="PANTHER" id="PTHR15350">
    <property type="entry name" value="COP9 SIGNALOSOME COMPLEX SUBUNIT 7/DENDRITIC CELL PROTEIN GA17"/>
    <property type="match status" value="1"/>
</dbReference>
<sequence>MAKNQEAPGVDIAPKDEDLEILEMRACLELLGIHRESEGDRYQVLLDPEGVVLQPQSPAGIKGAEVLYEALLERLRAYERGNFYVTDLLSGVRYIFALLRRSGFLSSDPVRVEVLLQNVQAFAASGGPDREARQKHASVALSAAVLLFNAIGNAPAAPRWNLLRIETLAEILRCATAADKADRVIAFMLNHGTDMIERYYSSRSSEYRAVLENNDAENGIREDGDFTTARCGYYRALFYALKAAEEHVRFRTDIIVDTDFETLLIQTGCRALEVAETSKLVQDSDREVAVEIVCRALAAPSFTKFAELLRLETIQADTHMRYACEALTLLDESLYESLLAGHGNESEVTEAVHKHRQMIETKLRVLRVSRACARGEYAAEKPERSSEEPACDSKSHRGARILPYAALAKHVGMTESDMNLDEEVEKWIILAIQFGVLRAKIDQAKKMIRIDYAFDPDSSTSRESWQLVAGRLERLRLQIAQIADTTESILLAP</sequence>
<dbReference type="AlphaFoldDB" id="M1VIB4"/>
<dbReference type="KEGG" id="cme:CYME_CMT317C"/>
<evidence type="ECO:0000313" key="4">
    <source>
        <dbReference type="Proteomes" id="UP000007014"/>
    </source>
</evidence>
<gene>
    <name evidence="3" type="ORF">CYME_CMT317C</name>
</gene>